<feature type="compositionally biased region" description="Basic and acidic residues" evidence="2">
    <location>
        <begin position="745"/>
        <end position="770"/>
    </location>
</feature>
<feature type="compositionally biased region" description="Basic and acidic residues" evidence="2">
    <location>
        <begin position="77"/>
        <end position="88"/>
    </location>
</feature>
<feature type="coiled-coil region" evidence="1">
    <location>
        <begin position="1768"/>
        <end position="1795"/>
    </location>
</feature>
<feature type="compositionally biased region" description="Basic residues" evidence="2">
    <location>
        <begin position="45"/>
        <end position="58"/>
    </location>
</feature>
<gene>
    <name evidence="3" type="ORF">M23134_06905</name>
</gene>
<feature type="region of interest" description="Disordered" evidence="2">
    <location>
        <begin position="742"/>
        <end position="770"/>
    </location>
</feature>
<feature type="region of interest" description="Disordered" evidence="2">
    <location>
        <begin position="77"/>
        <end position="109"/>
    </location>
</feature>
<protein>
    <submittedName>
        <fullName evidence="3">Uncharacterized protein</fullName>
    </submittedName>
</protein>
<feature type="compositionally biased region" description="Basic residues" evidence="2">
    <location>
        <begin position="89"/>
        <end position="101"/>
    </location>
</feature>
<sequence>MPKSTQKTDSIQENRTQHTSPKTNAGTNKHKAKQRPITAKQTPIQRKKNHGRAAKKQHWQHEINEEIDLYYEERFDTGREDYFPDHSERPKKRKRRRKKKSTPPLKKPQSLIVKDVPPKIKKDTLPLPEVKINPAPASKNRRKEVSPIQLPGGDMGYERSAREINDGEKIFEQNRNYAITAISRLNQYLHTLDEAILKTHNSDPTLATLKMVAKEVKTAIENIHQDIHQAVQDVSLALSLNLSAPYTLKKQKAVTQTIDQRLAQLTTQANNFKNTWDGTIAALVAETQALIASKGQIHIGDKAEANGDSDQTLHKVYAPYRGREFRGLSQKNPEKKPGGQSSLKATLLEKSMSINAAAQQLYNLLMVSFSKDQIGFIQAIRLMSRPDTHKVETAFINVPDNTTNQTLREVLIKRYGMPNVDNDRKEGQRAKYLFELLDNGGKATNATRLAVSLGLMERGTWARFVSDEEEVVRLAELCDPHELEKLWNIYGATMQRSLNTYNYRRVKNFVISNTHYAAIKATAKAIGKEKDPEKKAALENKLGEWQANILRDKDGVSAFLTQKDQQLAAIVKNFSVGASKYVGRFGFSLPKTDGKVKDLAKAVEAWLKTIAKEEKTYFNNQPVIRRYISGQTVQFKPIGTFKDKDQNKEYEEINITPPSPTKYLQSIGEGQALLGKGFWGKLGGSIAAIFQYPAALATNILSLGRYTLFLSDNQKQQYRANKMGWNSGDRKFLRYMLEAGTANNDRQDDHPDTENRHEPAPTNSKKPDRKAYLPGLEEERIEGHQASDLKQIVNTVRHIIQTRGAEFEPEMLAALVNIARQADITYQGGGWDNKWNPLNAKRYKINRRQDLVKSLMKLPDRWKIQFLNAFLPKDQSLDKATDAQQANDRTDWALDWVRRVLIALRVAPKQIHEVVGSLRYGGDVSPTYLELRRYAGKESFSSHKVVTLAFQLNDKELKIAQTDKEMHVGLERQFAKHLKSSFLGISWKRKLGNKSIVERFNSLKAHLHIHPLLDWSNDGQNISKGSYKKLEKKTSHTLDKRIRKDISDGASDLNREENRLPDSGYKRYHLDYVESKDVNDDIGKEQTKRRDQQSDLDNLEGVKELSYKAYRAKVKTYAARFAQIIKNTSDYNKALQAALDVWQKGDEFVMSKVHFNANLTKWRNPNFRRDEHSYPTYARSLQQRKNIFFVEVYSNLLHSDFKAYRKFEKLTKFNYRQESSSRNVNTVTSMYGHDFDLINEILKSNYRWFRPASGRDKGGAGAAFTNLNGRVLLEEWTNVREHRDKIAHRTQLKEAIKNEKRQKEPNERRINDLETDYNKLNTLISNECIPMPRQDRLRQLKNAFPNDGAYMDMVRNLLLHLSNSAEFDKSFFDALKEKGYQSGDMVTLTEVYKYLASQEKEKFLTGGSMTTQWKALTVKSTERKEGAARLVSAMRELDSARDKGKIHSTIGENKGFFYDTYFDDVEERQEGYEKQAAKYRKNLGKMLWMLSTAAFVPFGAGLGIGSALAAKLVISAFFTGQGMAITLLNSVLDPYKHSIGGTFGETAWTGVKGALLSGVLMGGFELKTIFENMSWLGTESIDALESANVDNEASFFDRFTGNPEKRMELLGKKAGEYGMRKVYKEIGKEIIRGIDKGVREGPQAGLVNFKDVFNRAFIVEMFSKVMLKISLTDGATGVAPALDELFGAPDKPKDKYTNKDFADDFRGGELRRNVRRKLYEKLGFKHYTGMLEYAISNQNPAFRPFIVKYDVSRKMPTAQESVDYLKHKEEAEEALLHLEMKVNKVQSQLSKKKEEDVEDYTPDFTFLNRLISNIEQNAPEKLAALTSAISSTCVPQIDYIINILSGYQSEDVTTGVKNITLTDENGQEQTLLHRPTDLSGGRSKKKDTKPNKLAPKSKGRAPKNKTTTKRKKKKSSKTLSWFETNSIVNNDTPSEHLPSLFRVTNVSGNNNNCLVFSIATGIGRALTNQEALQIRDTIGVYHQGFLENNFNIVDKICTALGQSIEIRWWRQSSVSTVAPAGINFTYGTGPNSGRVVNVVEVGNNHFQLLSEI</sequence>
<evidence type="ECO:0000256" key="1">
    <source>
        <dbReference type="SAM" id="Coils"/>
    </source>
</evidence>
<accession>A1ZQ95</accession>
<organism evidence="3 4">
    <name type="scientific">Microscilla marina ATCC 23134</name>
    <dbReference type="NCBI Taxonomy" id="313606"/>
    <lineage>
        <taxon>Bacteria</taxon>
        <taxon>Pseudomonadati</taxon>
        <taxon>Bacteroidota</taxon>
        <taxon>Cytophagia</taxon>
        <taxon>Cytophagales</taxon>
        <taxon>Microscillaceae</taxon>
        <taxon>Microscilla</taxon>
    </lineage>
</organism>
<dbReference type="OrthoDB" id="9756907at2"/>
<dbReference type="EMBL" id="AAWS01000023">
    <property type="protein sequence ID" value="EAY27504.1"/>
    <property type="molecule type" value="Genomic_DNA"/>
</dbReference>
<dbReference type="RefSeq" id="WP_002699526.1">
    <property type="nucleotide sequence ID" value="NZ_AAWS01000023.1"/>
</dbReference>
<comment type="caution">
    <text evidence="3">The sequence shown here is derived from an EMBL/GenBank/DDBJ whole genome shotgun (WGS) entry which is preliminary data.</text>
</comment>
<feature type="compositionally biased region" description="Basic residues" evidence="2">
    <location>
        <begin position="1895"/>
        <end position="1916"/>
    </location>
</feature>
<evidence type="ECO:0000313" key="4">
    <source>
        <dbReference type="Proteomes" id="UP000004095"/>
    </source>
</evidence>
<dbReference type="Proteomes" id="UP000004095">
    <property type="component" value="Unassembled WGS sequence"/>
</dbReference>
<keyword evidence="1" id="KW-0175">Coiled coil</keyword>
<reference evidence="3 4" key="1">
    <citation type="submission" date="2007-01" db="EMBL/GenBank/DDBJ databases">
        <authorList>
            <person name="Haygood M."/>
            <person name="Podell S."/>
            <person name="Anderson C."/>
            <person name="Hopkinson B."/>
            <person name="Roe K."/>
            <person name="Barbeau K."/>
            <person name="Gaasterland T."/>
            <person name="Ferriera S."/>
            <person name="Johnson J."/>
            <person name="Kravitz S."/>
            <person name="Beeson K."/>
            <person name="Sutton G."/>
            <person name="Rogers Y.-H."/>
            <person name="Friedman R."/>
            <person name="Frazier M."/>
            <person name="Venter J.C."/>
        </authorList>
    </citation>
    <scope>NUCLEOTIDE SEQUENCE [LARGE SCALE GENOMIC DNA]</scope>
    <source>
        <strain evidence="3 4">ATCC 23134</strain>
    </source>
</reference>
<feature type="region of interest" description="Disordered" evidence="2">
    <location>
        <begin position="1"/>
        <end position="61"/>
    </location>
</feature>
<name>A1ZQ95_MICM2</name>
<feature type="region of interest" description="Disordered" evidence="2">
    <location>
        <begin position="1866"/>
        <end position="1918"/>
    </location>
</feature>
<feature type="region of interest" description="Disordered" evidence="2">
    <location>
        <begin position="129"/>
        <end position="158"/>
    </location>
</feature>
<evidence type="ECO:0000256" key="2">
    <source>
        <dbReference type="SAM" id="MobiDB-lite"/>
    </source>
</evidence>
<evidence type="ECO:0000313" key="3">
    <source>
        <dbReference type="EMBL" id="EAY27504.1"/>
    </source>
</evidence>
<keyword evidence="4" id="KW-1185">Reference proteome</keyword>
<proteinExistence type="predicted"/>
<feature type="compositionally biased region" description="Polar residues" evidence="2">
    <location>
        <begin position="17"/>
        <end position="27"/>
    </location>
</feature>